<comment type="caution">
    <text evidence="2">The sequence shown here is derived from an EMBL/GenBank/DDBJ whole genome shotgun (WGS) entry which is preliminary data.</text>
</comment>
<protein>
    <submittedName>
        <fullName evidence="2">Uncharacterized protein</fullName>
    </submittedName>
</protein>
<keyword evidence="3" id="KW-1185">Reference proteome</keyword>
<dbReference type="EMBL" id="NTMR01000005">
    <property type="protein sequence ID" value="PBK05183.1"/>
    <property type="molecule type" value="Genomic_DNA"/>
</dbReference>
<name>A0A2A3MK64_9PSED</name>
<proteinExistence type="predicted"/>
<evidence type="ECO:0000313" key="3">
    <source>
        <dbReference type="Proteomes" id="UP000242313"/>
    </source>
</evidence>
<reference evidence="2 3" key="1">
    <citation type="submission" date="2017-09" db="EMBL/GenBank/DDBJ databases">
        <title>Pseudomonas abyssi sp. nov. isolated from Abyssopelagic Water.</title>
        <authorList>
            <person name="Wei Y."/>
        </authorList>
    </citation>
    <scope>NUCLEOTIDE SEQUENCE [LARGE SCALE GENOMIC DNA]</scope>
    <source>
        <strain evidence="2 3">MT5</strain>
    </source>
</reference>
<dbReference type="AlphaFoldDB" id="A0A2A3MK64"/>
<gene>
    <name evidence="2" type="ORF">CNQ84_05185</name>
</gene>
<evidence type="ECO:0000313" key="2">
    <source>
        <dbReference type="EMBL" id="PBK05183.1"/>
    </source>
</evidence>
<accession>A0A2A3MK64</accession>
<organism evidence="2 3">
    <name type="scientific">Pseudomonas abyssi</name>
    <dbReference type="NCBI Taxonomy" id="170540"/>
    <lineage>
        <taxon>Bacteria</taxon>
        <taxon>Pseudomonadati</taxon>
        <taxon>Pseudomonadota</taxon>
        <taxon>Gammaproteobacteria</taxon>
        <taxon>Pseudomonadales</taxon>
        <taxon>Pseudomonadaceae</taxon>
        <taxon>Pseudomonas</taxon>
    </lineage>
</organism>
<dbReference type="Proteomes" id="UP000242313">
    <property type="component" value="Unassembled WGS sequence"/>
</dbReference>
<sequence>MNKSGKRFAGAAGRAAGDALASCGNCFTGGRRRRMPWGGCLDQLSRAQGGAPASAVRQARMGAISVEMAPVT</sequence>
<feature type="compositionally biased region" description="Low complexity" evidence="1">
    <location>
        <begin position="9"/>
        <end position="21"/>
    </location>
</feature>
<evidence type="ECO:0000256" key="1">
    <source>
        <dbReference type="SAM" id="MobiDB-lite"/>
    </source>
</evidence>
<feature type="region of interest" description="Disordered" evidence="1">
    <location>
        <begin position="1"/>
        <end position="21"/>
    </location>
</feature>